<reference evidence="2 3" key="1">
    <citation type="submission" date="2017-03" db="EMBL/GenBank/DDBJ databases">
        <title>Draft genime sequence of the acidophilic sulfur-oxidizing bacterium Acidithiobacillus sp. SH, isolated from seawater.</title>
        <authorList>
            <person name="Sharmin S."/>
            <person name="Tokuhisa M."/>
            <person name="Kanao T."/>
            <person name="Kamimura K."/>
        </authorList>
    </citation>
    <scope>NUCLEOTIDE SEQUENCE [LARGE SCALE GENOMIC DNA]</scope>
    <source>
        <strain evidence="2 3">SH</strain>
    </source>
</reference>
<evidence type="ECO:0000256" key="1">
    <source>
        <dbReference type="SAM" id="SignalP"/>
    </source>
</evidence>
<feature type="signal peptide" evidence="1">
    <location>
        <begin position="1"/>
        <end position="29"/>
    </location>
</feature>
<evidence type="ECO:0008006" key="4">
    <source>
        <dbReference type="Google" id="ProtNLM"/>
    </source>
</evidence>
<dbReference type="EMBL" id="MXAV01000029">
    <property type="protein sequence ID" value="PKY10960.1"/>
    <property type="molecule type" value="Genomic_DNA"/>
</dbReference>
<evidence type="ECO:0000313" key="3">
    <source>
        <dbReference type="Proteomes" id="UP000234329"/>
    </source>
</evidence>
<name>A0A2I1DM57_9PROT</name>
<proteinExistence type="predicted"/>
<dbReference type="RefSeq" id="WP_101537642.1">
    <property type="nucleotide sequence ID" value="NZ_MXAV01000029.1"/>
</dbReference>
<dbReference type="Proteomes" id="UP000234329">
    <property type="component" value="Unassembled WGS sequence"/>
</dbReference>
<evidence type="ECO:0000313" key="2">
    <source>
        <dbReference type="EMBL" id="PKY10960.1"/>
    </source>
</evidence>
<keyword evidence="1" id="KW-0732">Signal</keyword>
<protein>
    <recommendedName>
        <fullName evidence="4">Phosphate starvation-inducible protein PsiF</fullName>
    </recommendedName>
</protein>
<dbReference type="InParanoid" id="A0A2I1DM57"/>
<keyword evidence="3" id="KW-1185">Reference proteome</keyword>
<dbReference type="AlphaFoldDB" id="A0A2I1DM57"/>
<dbReference type="OrthoDB" id="9992917at2"/>
<accession>A0A2I1DM57</accession>
<comment type="caution">
    <text evidence="2">The sequence shown here is derived from an EMBL/GenBank/DDBJ whole genome shotgun (WGS) entry which is preliminary data.</text>
</comment>
<sequence length="118" mass="12332">MKTNLIPVSFALGSAFALSLSSLPVTAIAATAGNANLQPVAMMSGNAHKEGNCSQMMGSQKMSKGYQEGNCSKNMNKMAKKSSKAQEGHCTSSAAIKAHDGKCGKTTMEKMHQSKMTS</sequence>
<gene>
    <name evidence="2" type="ORF">B1757_07010</name>
</gene>
<feature type="chain" id="PRO_5014196236" description="Phosphate starvation-inducible protein PsiF" evidence="1">
    <location>
        <begin position="30"/>
        <end position="118"/>
    </location>
</feature>
<organism evidence="2 3">
    <name type="scientific">Acidithiobacillus marinus</name>
    <dbReference type="NCBI Taxonomy" id="187490"/>
    <lineage>
        <taxon>Bacteria</taxon>
        <taxon>Pseudomonadati</taxon>
        <taxon>Pseudomonadota</taxon>
        <taxon>Acidithiobacillia</taxon>
        <taxon>Acidithiobacillales</taxon>
        <taxon>Acidithiobacillaceae</taxon>
        <taxon>Acidithiobacillus</taxon>
    </lineage>
</organism>